<reference evidence="4 5" key="1">
    <citation type="submission" date="2018-11" db="EMBL/GenBank/DDBJ databases">
        <title>Genome sequence of Saitozyma podzolica DSM 27192.</title>
        <authorList>
            <person name="Aliyu H."/>
            <person name="Gorte O."/>
            <person name="Ochsenreither K."/>
        </authorList>
    </citation>
    <scope>NUCLEOTIDE SEQUENCE [LARGE SCALE GENOMIC DNA]</scope>
    <source>
        <strain evidence="4 5">DSM 27192</strain>
    </source>
</reference>
<dbReference type="AlphaFoldDB" id="A0A427YKI7"/>
<evidence type="ECO:0000256" key="2">
    <source>
        <dbReference type="SAM" id="MobiDB-lite"/>
    </source>
</evidence>
<dbReference type="GO" id="GO:0003700">
    <property type="term" value="F:DNA-binding transcription factor activity"/>
    <property type="evidence" value="ECO:0007669"/>
    <property type="project" value="InterPro"/>
</dbReference>
<evidence type="ECO:0000256" key="1">
    <source>
        <dbReference type="ARBA" id="ARBA00023242"/>
    </source>
</evidence>
<dbReference type="EMBL" id="RSCD01000007">
    <property type="protein sequence ID" value="RSH91605.1"/>
    <property type="molecule type" value="Genomic_DNA"/>
</dbReference>
<protein>
    <recommendedName>
        <fullName evidence="3">Xylanolytic transcriptional activator regulatory domain-containing protein</fullName>
    </recommendedName>
</protein>
<sequence length="587" mass="64709">MEAGPSSAGTVAKRRRVTRACDKCHDLGIKVSLPPFRTIATQLMRYQQVLAGLHAEYGAGSGEGRSTRRPSDARSTSASATGIPMSEAMGSIDPVNDDMILALVKVFYGTASPILVYFHWPTFWSDICSKRYDRDRCFYALTMAVCATACARVRDGAQLPPTSSLMTEMVIPASDVFHRACVGACSDMLDDGDVNFELMRTEAVLGMLCLQHNDVRGSHRHLHRYLGMSAEIGFHSETRWGSDLTAIDVEERRRLFWHQYHLDVQLAVTFGSSIRHREAQCNVAYPAEVYDDDDIQPDGVQLLPERGTSLIKGWNFVTDLYRILEHVINNSGVSPPTEQDTLSRIGLQRAPNMDAPHAQDILREIGKIYDDLPIEFKMPQEMTGDAMEDRYGFQAANILITMTTLKMILVGAQQDGIQQRCAVAGELLDGLSTIPEAYIRAASTAMLHHLAGVGHLLASVIKSPLSPWGYLQARSVLLALADLLAIFETSLSSDVKMSSKIRTHVERIDAHSQKAKGWGAVLGKQIGVAPKPLYPNGIRFQDDSLFLPPCHFIWTDLKPSPTSTAATMLPPPLNLALSRPLYSPTLC</sequence>
<evidence type="ECO:0000259" key="3">
    <source>
        <dbReference type="Pfam" id="PF04082"/>
    </source>
</evidence>
<gene>
    <name evidence="4" type="ORF">EHS25_008974</name>
</gene>
<evidence type="ECO:0000313" key="5">
    <source>
        <dbReference type="Proteomes" id="UP000279259"/>
    </source>
</evidence>
<accession>A0A427YKI7</accession>
<feature type="domain" description="Xylanolytic transcriptional activator regulatory" evidence="3">
    <location>
        <begin position="112"/>
        <end position="329"/>
    </location>
</feature>
<keyword evidence="5" id="KW-1185">Reference proteome</keyword>
<dbReference type="GO" id="GO:0006351">
    <property type="term" value="P:DNA-templated transcription"/>
    <property type="evidence" value="ECO:0007669"/>
    <property type="project" value="InterPro"/>
</dbReference>
<dbReference type="PANTHER" id="PTHR46910">
    <property type="entry name" value="TRANSCRIPTION FACTOR PDR1"/>
    <property type="match status" value="1"/>
</dbReference>
<dbReference type="Proteomes" id="UP000279259">
    <property type="component" value="Unassembled WGS sequence"/>
</dbReference>
<dbReference type="PANTHER" id="PTHR46910:SF18">
    <property type="entry name" value="ZN(II)2CYS6 TRANSCRIPTION FACTOR (EUROFUNG)"/>
    <property type="match status" value="1"/>
</dbReference>
<dbReference type="InterPro" id="IPR050987">
    <property type="entry name" value="AtrR-like"/>
</dbReference>
<proteinExistence type="predicted"/>
<dbReference type="CDD" id="cd12148">
    <property type="entry name" value="fungal_TF_MHR"/>
    <property type="match status" value="1"/>
</dbReference>
<dbReference type="OrthoDB" id="2123952at2759"/>
<dbReference type="GO" id="GO:0008270">
    <property type="term" value="F:zinc ion binding"/>
    <property type="evidence" value="ECO:0007669"/>
    <property type="project" value="InterPro"/>
</dbReference>
<organism evidence="4 5">
    <name type="scientific">Saitozyma podzolica</name>
    <dbReference type="NCBI Taxonomy" id="1890683"/>
    <lineage>
        <taxon>Eukaryota</taxon>
        <taxon>Fungi</taxon>
        <taxon>Dikarya</taxon>
        <taxon>Basidiomycota</taxon>
        <taxon>Agaricomycotina</taxon>
        <taxon>Tremellomycetes</taxon>
        <taxon>Tremellales</taxon>
        <taxon>Trimorphomycetaceae</taxon>
        <taxon>Saitozyma</taxon>
    </lineage>
</organism>
<dbReference type="Pfam" id="PF04082">
    <property type="entry name" value="Fungal_trans"/>
    <property type="match status" value="1"/>
</dbReference>
<dbReference type="GO" id="GO:0003677">
    <property type="term" value="F:DNA binding"/>
    <property type="evidence" value="ECO:0007669"/>
    <property type="project" value="InterPro"/>
</dbReference>
<comment type="caution">
    <text evidence="4">The sequence shown here is derived from an EMBL/GenBank/DDBJ whole genome shotgun (WGS) entry which is preliminary data.</text>
</comment>
<feature type="region of interest" description="Disordered" evidence="2">
    <location>
        <begin position="60"/>
        <end position="80"/>
    </location>
</feature>
<evidence type="ECO:0000313" key="4">
    <source>
        <dbReference type="EMBL" id="RSH91605.1"/>
    </source>
</evidence>
<keyword evidence="1" id="KW-0539">Nucleus</keyword>
<dbReference type="InterPro" id="IPR007219">
    <property type="entry name" value="XnlR_reg_dom"/>
</dbReference>
<name>A0A427YKI7_9TREE</name>